<feature type="site" description="Interaction with substrate rRNA" evidence="9">
    <location>
        <position position="106"/>
    </location>
</feature>
<dbReference type="InterPro" id="IPR029028">
    <property type="entry name" value="Alpha/beta_knot_MTases"/>
</dbReference>
<comment type="catalytic activity">
    <reaction evidence="9">
        <text>a pseudouridine in rRNA + S-adenosyl-L-methionine = an N(1)-methylpseudouridine in rRNA + S-adenosyl-L-homocysteine + H(+)</text>
        <dbReference type="Rhea" id="RHEA:46696"/>
        <dbReference type="Rhea" id="RHEA-COMP:11634"/>
        <dbReference type="Rhea" id="RHEA-COMP:13933"/>
        <dbReference type="ChEBI" id="CHEBI:15378"/>
        <dbReference type="ChEBI" id="CHEBI:57856"/>
        <dbReference type="ChEBI" id="CHEBI:59789"/>
        <dbReference type="ChEBI" id="CHEBI:65314"/>
        <dbReference type="ChEBI" id="CHEBI:74890"/>
    </reaction>
</comment>
<dbReference type="InterPro" id="IPR029026">
    <property type="entry name" value="tRNA_m1G_MTases_N"/>
</dbReference>
<comment type="caution">
    <text evidence="10">The sequence shown here is derived from an EMBL/GenBank/DDBJ whole genome shotgun (WGS) entry which is preliminary data.</text>
</comment>
<evidence type="ECO:0000256" key="5">
    <source>
        <dbReference type="ARBA" id="ARBA00022679"/>
    </source>
</evidence>
<comment type="function">
    <text evidence="9">Methyltransferase involved in ribosomal biogenesis. Specifically catalyzes the N1-methylation of the pseudouridine corresponding to position 914 in M.jannaschii 16S rRNA.</text>
</comment>
<keyword evidence="4 9" id="KW-0489">Methyltransferase</keyword>
<comment type="similarity">
    <text evidence="1 9">Belongs to the class IV-like SAM-binding methyltransferase superfamily. RNA methyltransferase NEP1 family.</text>
</comment>
<comment type="subunit">
    <text evidence="9">Homodimer.</text>
</comment>
<feature type="binding site" evidence="9">
    <location>
        <position position="181"/>
    </location>
    <ligand>
        <name>S-adenosyl-L-methionine</name>
        <dbReference type="ChEBI" id="CHEBI:59789"/>
    </ligand>
</feature>
<feature type="site" description="Stabilizes Arg-xx" evidence="9">
    <location>
        <position position="64"/>
    </location>
</feature>
<organism evidence="10">
    <name type="scientific">Candidatus Aciduliprofundum boonei</name>
    <dbReference type="NCBI Taxonomy" id="379547"/>
    <lineage>
        <taxon>Archaea</taxon>
        <taxon>Methanobacteriati</taxon>
        <taxon>Thermoplasmatota</taxon>
        <taxon>DHVE2 group</taxon>
        <taxon>Candidatus Aciduliprofundum</taxon>
    </lineage>
</organism>
<dbReference type="InterPro" id="IPR005304">
    <property type="entry name" value="Rbsml_bgen_MeTrfase_EMG1/NEP1"/>
</dbReference>
<evidence type="ECO:0000256" key="6">
    <source>
        <dbReference type="ARBA" id="ARBA00022691"/>
    </source>
</evidence>
<evidence type="ECO:0000256" key="1">
    <source>
        <dbReference type="ARBA" id="ARBA00008115"/>
    </source>
</evidence>
<feature type="site" description="Interaction with substrate rRNA" evidence="9">
    <location>
        <position position="110"/>
    </location>
</feature>
<dbReference type="SUPFAM" id="SSF75217">
    <property type="entry name" value="alpha/beta knot"/>
    <property type="match status" value="1"/>
</dbReference>
<protein>
    <recommendedName>
        <fullName evidence="9">Ribosomal RNA small subunit methyltransferase Nep1</fullName>
        <ecNumber evidence="9">2.1.1.-</ecNumber>
    </recommendedName>
    <alternativeName>
        <fullName evidence="9">16S rRNA (pseudouridine-N1-)-methyltransferase Nep1</fullName>
    </alternativeName>
</protein>
<evidence type="ECO:0000256" key="9">
    <source>
        <dbReference type="HAMAP-Rule" id="MF_00554"/>
    </source>
</evidence>
<dbReference type="GO" id="GO:0019843">
    <property type="term" value="F:rRNA binding"/>
    <property type="evidence" value="ECO:0007669"/>
    <property type="project" value="UniProtKB-UniRule"/>
</dbReference>
<evidence type="ECO:0000313" key="10">
    <source>
        <dbReference type="EMBL" id="HHE75711.1"/>
    </source>
</evidence>
<gene>
    <name evidence="9" type="primary">nep1</name>
    <name evidence="10" type="ORF">ENL31_01110</name>
</gene>
<dbReference type="CDD" id="cd18088">
    <property type="entry name" value="Nep1-like"/>
    <property type="match status" value="1"/>
</dbReference>
<dbReference type="InterPro" id="IPR023503">
    <property type="entry name" value="Ribosome_NEP1_arc"/>
</dbReference>
<dbReference type="NCBIfam" id="NF003207">
    <property type="entry name" value="PRK04171.2-2"/>
    <property type="match status" value="1"/>
</dbReference>
<dbReference type="Proteomes" id="UP000886130">
    <property type="component" value="Unassembled WGS sequence"/>
</dbReference>
<evidence type="ECO:0000256" key="4">
    <source>
        <dbReference type="ARBA" id="ARBA00022603"/>
    </source>
</evidence>
<dbReference type="HAMAP" id="MF_00554">
    <property type="entry name" value="NEP1"/>
    <property type="match status" value="1"/>
</dbReference>
<feature type="site" description="Interaction with substrate rRNA" evidence="9">
    <location>
        <position position="103"/>
    </location>
</feature>
<dbReference type="GO" id="GO:0070475">
    <property type="term" value="P:rRNA base methylation"/>
    <property type="evidence" value="ECO:0007669"/>
    <property type="project" value="InterPro"/>
</dbReference>
<evidence type="ECO:0000256" key="7">
    <source>
        <dbReference type="ARBA" id="ARBA00022730"/>
    </source>
</evidence>
<dbReference type="GO" id="GO:0070037">
    <property type="term" value="F:rRNA (pseudouridine) methyltransferase activity"/>
    <property type="evidence" value="ECO:0007669"/>
    <property type="project" value="UniProtKB-UniRule"/>
</dbReference>
<feature type="binding site" evidence="9">
    <location>
        <position position="176"/>
    </location>
    <ligand>
        <name>S-adenosyl-L-methionine</name>
        <dbReference type="ChEBI" id="CHEBI:59789"/>
    </ligand>
</feature>
<reference evidence="10" key="1">
    <citation type="journal article" date="2020" name="mSystems">
        <title>Genome- and Community-Level Interaction Insights into Carbon Utilization and Element Cycling Functions of Hydrothermarchaeota in Hydrothermal Sediment.</title>
        <authorList>
            <person name="Zhou Z."/>
            <person name="Liu Y."/>
            <person name="Xu W."/>
            <person name="Pan J."/>
            <person name="Luo Z.H."/>
            <person name="Li M."/>
        </authorList>
    </citation>
    <scope>NUCLEOTIDE SEQUENCE [LARGE SCALE GENOMIC DNA]</scope>
    <source>
        <strain evidence="10">HyVt-85</strain>
    </source>
</reference>
<dbReference type="PANTHER" id="PTHR12636">
    <property type="entry name" value="NEP1/MRA1"/>
    <property type="match status" value="1"/>
</dbReference>
<evidence type="ECO:0000256" key="2">
    <source>
        <dbReference type="ARBA" id="ARBA00022517"/>
    </source>
</evidence>
<keyword evidence="8 9" id="KW-0694">RNA-binding</keyword>
<keyword evidence="6 9" id="KW-0949">S-adenosyl-L-methionine</keyword>
<keyword evidence="5 9" id="KW-0808">Transferase</keyword>
<feature type="binding site" evidence="9">
    <location>
        <begin position="196"/>
        <end position="201"/>
    </location>
    <ligand>
        <name>S-adenosyl-L-methionine</name>
        <dbReference type="ChEBI" id="CHEBI:59789"/>
    </ligand>
</feature>
<dbReference type="EMBL" id="DRTM01000084">
    <property type="protein sequence ID" value="HHE75711.1"/>
    <property type="molecule type" value="Genomic_DNA"/>
</dbReference>
<accession>A0A7J3T9V3</accession>
<proteinExistence type="inferred from homology"/>
<keyword evidence="2 9" id="KW-0690">Ribosome biogenesis</keyword>
<name>A0A7J3T9V3_9ARCH</name>
<dbReference type="PANTHER" id="PTHR12636:SF5">
    <property type="entry name" value="RIBOSOMAL RNA SMALL SUBUNIT METHYLTRANSFERASE NEP1"/>
    <property type="match status" value="1"/>
</dbReference>
<evidence type="ECO:0000256" key="3">
    <source>
        <dbReference type="ARBA" id="ARBA00022552"/>
    </source>
</evidence>
<dbReference type="Gene3D" id="3.40.1280.10">
    <property type="match status" value="1"/>
</dbReference>
<dbReference type="Pfam" id="PF03587">
    <property type="entry name" value="EMG1"/>
    <property type="match status" value="1"/>
</dbReference>
<keyword evidence="3 9" id="KW-0698">rRNA processing</keyword>
<sequence length="226" mass="26057">MMHLILGDTEVEIVPQSIQGHPAVVKHAKLRKKRPSRILLDASFHHQAIRSKYPEEAERRGRPDIAHMVLMNAQESILNKAGLLRVYVHTRNNDVIHISPETRLPKAYHRFVGLIEHVFQNKYVPNKENPLLFLEKMSLQALAKKCGGKLVVLSERGKRVNLGKYDIPEDVTFIIGGFPNGDFLSNIDFADEIISIYPQTLMAWVATYEIITEYERRYLKWNFEGE</sequence>
<evidence type="ECO:0000256" key="8">
    <source>
        <dbReference type="ARBA" id="ARBA00022884"/>
    </source>
</evidence>
<dbReference type="AlphaFoldDB" id="A0A7J3T9V3"/>
<feature type="site" description="Interaction with substrate rRNA" evidence="9">
    <location>
        <position position="62"/>
    </location>
</feature>
<keyword evidence="7 9" id="KW-0699">rRNA-binding</keyword>
<dbReference type="EC" id="2.1.1.-" evidence="9"/>